<sequence>MSNGNKKTNAIHRFLTVLIIRKVIFVGYKRLTGLDQSAKIKYQRQV</sequence>
<accession>A0A0F9YTC0</accession>
<dbReference type="EMBL" id="LBOK01000035">
    <property type="protein sequence ID" value="KKP34618.1"/>
    <property type="molecule type" value="Genomic_DNA"/>
</dbReference>
<evidence type="ECO:0000313" key="1">
    <source>
        <dbReference type="EMBL" id="KKP34618.1"/>
    </source>
</evidence>
<dbReference type="Proteomes" id="UP000034349">
    <property type="component" value="Unassembled WGS sequence"/>
</dbReference>
<gene>
    <name evidence="1" type="ORF">UR23_C0035G0005</name>
</gene>
<name>A0A0F9YTC0_9BACT</name>
<evidence type="ECO:0000313" key="2">
    <source>
        <dbReference type="Proteomes" id="UP000034349"/>
    </source>
</evidence>
<comment type="caution">
    <text evidence="1">The sequence shown here is derived from an EMBL/GenBank/DDBJ whole genome shotgun (WGS) entry which is preliminary data.</text>
</comment>
<reference evidence="1 2" key="1">
    <citation type="journal article" date="2015" name="Nature">
        <title>rRNA introns, odd ribosomes, and small enigmatic genomes across a large radiation of phyla.</title>
        <authorList>
            <person name="Brown C.T."/>
            <person name="Hug L.A."/>
            <person name="Thomas B.C."/>
            <person name="Sharon I."/>
            <person name="Castelle C.J."/>
            <person name="Singh A."/>
            <person name="Wilkins M.J."/>
            <person name="Williams K.H."/>
            <person name="Banfield J.F."/>
        </authorList>
    </citation>
    <scope>NUCLEOTIDE SEQUENCE [LARGE SCALE GENOMIC DNA]</scope>
</reference>
<proteinExistence type="predicted"/>
<organism evidence="1 2">
    <name type="scientific">Candidatus Roizmanbacteria bacterium GW2011_GWA2_32_13</name>
    <dbReference type="NCBI Taxonomy" id="1618475"/>
    <lineage>
        <taxon>Bacteria</taxon>
        <taxon>Candidatus Roizmaniibacteriota</taxon>
    </lineage>
</organism>
<dbReference type="AlphaFoldDB" id="A0A0F9YTC0"/>
<protein>
    <submittedName>
        <fullName evidence="1">Uncharacterized protein</fullName>
    </submittedName>
</protein>